<evidence type="ECO:0000313" key="5">
    <source>
        <dbReference type="Proteomes" id="UP001143981"/>
    </source>
</evidence>
<dbReference type="InterPro" id="IPR012677">
    <property type="entry name" value="Nucleotide-bd_a/b_plait_sf"/>
</dbReference>
<protein>
    <submittedName>
        <fullName evidence="4">Protein vip1</fullName>
    </submittedName>
</protein>
<accession>A0A9W8CW09</accession>
<dbReference type="SUPFAM" id="SSF54928">
    <property type="entry name" value="RNA-binding domain, RBD"/>
    <property type="match status" value="1"/>
</dbReference>
<dbReference type="Proteomes" id="UP001143981">
    <property type="component" value="Unassembled WGS sequence"/>
</dbReference>
<dbReference type="EMBL" id="JANBOI010000685">
    <property type="protein sequence ID" value="KAJ1729043.1"/>
    <property type="molecule type" value="Genomic_DNA"/>
</dbReference>
<dbReference type="PANTHER" id="PTHR32343">
    <property type="entry name" value="SERINE/ARGININE-RICH SPLICING FACTOR"/>
    <property type="match status" value="1"/>
</dbReference>
<dbReference type="AlphaFoldDB" id="A0A9W8CW09"/>
<feature type="compositionally biased region" description="Low complexity" evidence="2">
    <location>
        <begin position="257"/>
        <end position="283"/>
    </location>
</feature>
<dbReference type="Pfam" id="PF23085">
    <property type="entry name" value="RRM_PARP14_3"/>
    <property type="match status" value="1"/>
</dbReference>
<dbReference type="PROSITE" id="PS50102">
    <property type="entry name" value="RRM"/>
    <property type="match status" value="1"/>
</dbReference>
<dbReference type="InterPro" id="IPR035979">
    <property type="entry name" value="RBD_domain_sf"/>
</dbReference>
<proteinExistence type="predicted"/>
<dbReference type="InterPro" id="IPR000504">
    <property type="entry name" value="RRM_dom"/>
</dbReference>
<evidence type="ECO:0000256" key="2">
    <source>
        <dbReference type="SAM" id="MobiDB-lite"/>
    </source>
</evidence>
<dbReference type="PANTHER" id="PTHR32343:SF10">
    <property type="entry name" value="RNA-BINDING REGION RNP-1 DOMAIN-CONTAINING PROTEIN"/>
    <property type="match status" value="1"/>
</dbReference>
<evidence type="ECO:0000313" key="4">
    <source>
        <dbReference type="EMBL" id="KAJ1729043.1"/>
    </source>
</evidence>
<sequence length="299" mass="32139">MVTSTWKTDLTAGPPGTYVLVERVPPSADEKTVREFFTFCGTIDTLELQKQESGAQSALIKFESTEAAKTALLLSHALINQEPIEVSPLYPETHEPATPPPGARGAADVPPQVPRATTAADTNYEGKPALYVAHELLAAGYMLGERVLSRASKFDAKYRATDRTQSQARSLDNQYKLSGYLQQWDDKFKVSNRAKSAFDKVQGHPVGQKVLFTVNEAYQSALQLSKDARDIAERKRANDERIFGKIPLPRAPSTEGQAAPAPAATSAAQPPAYTAPAGPAAGPVDYASAAAPQSAEKKN</sequence>
<dbReference type="Gene3D" id="3.30.70.330">
    <property type="match status" value="1"/>
</dbReference>
<comment type="caution">
    <text evidence="4">The sequence shown here is derived from an EMBL/GenBank/DDBJ whole genome shotgun (WGS) entry which is preliminary data.</text>
</comment>
<name>A0A9W8CW09_9FUNG</name>
<gene>
    <name evidence="4" type="primary">vip1</name>
    <name evidence="4" type="ORF">LPJ61_003715</name>
</gene>
<reference evidence="4" key="1">
    <citation type="submission" date="2022-07" db="EMBL/GenBank/DDBJ databases">
        <title>Phylogenomic reconstructions and comparative analyses of Kickxellomycotina fungi.</title>
        <authorList>
            <person name="Reynolds N.K."/>
            <person name="Stajich J.E."/>
            <person name="Barry K."/>
            <person name="Grigoriev I.V."/>
            <person name="Crous P."/>
            <person name="Smith M.E."/>
        </authorList>
    </citation>
    <scope>NUCLEOTIDE SEQUENCE</scope>
    <source>
        <strain evidence="4">BCRC 34381</strain>
    </source>
</reference>
<evidence type="ECO:0000259" key="3">
    <source>
        <dbReference type="PROSITE" id="PS50102"/>
    </source>
</evidence>
<feature type="region of interest" description="Disordered" evidence="2">
    <location>
        <begin position="242"/>
        <end position="299"/>
    </location>
</feature>
<keyword evidence="1" id="KW-0694">RNA-binding</keyword>
<dbReference type="SMART" id="SM00360">
    <property type="entry name" value="RRM"/>
    <property type="match status" value="1"/>
</dbReference>
<organism evidence="4 5">
    <name type="scientific">Coemansia biformis</name>
    <dbReference type="NCBI Taxonomy" id="1286918"/>
    <lineage>
        <taxon>Eukaryota</taxon>
        <taxon>Fungi</taxon>
        <taxon>Fungi incertae sedis</taxon>
        <taxon>Zoopagomycota</taxon>
        <taxon>Kickxellomycotina</taxon>
        <taxon>Kickxellomycetes</taxon>
        <taxon>Kickxellales</taxon>
        <taxon>Kickxellaceae</taxon>
        <taxon>Coemansia</taxon>
    </lineage>
</organism>
<keyword evidence="5" id="KW-1185">Reference proteome</keyword>
<dbReference type="OrthoDB" id="7763451at2759"/>
<dbReference type="GO" id="GO:0003723">
    <property type="term" value="F:RNA binding"/>
    <property type="evidence" value="ECO:0007669"/>
    <property type="project" value="UniProtKB-UniRule"/>
</dbReference>
<evidence type="ECO:0000256" key="1">
    <source>
        <dbReference type="PROSITE-ProRule" id="PRU00176"/>
    </source>
</evidence>
<feature type="region of interest" description="Disordered" evidence="2">
    <location>
        <begin position="89"/>
        <end position="110"/>
    </location>
</feature>
<feature type="domain" description="RRM" evidence="3">
    <location>
        <begin position="17"/>
        <end position="91"/>
    </location>
</feature>